<dbReference type="SUPFAM" id="SSF103039">
    <property type="entry name" value="CheC-like"/>
    <property type="match status" value="1"/>
</dbReference>
<gene>
    <name evidence="4" type="ORF">BR63_05125</name>
</gene>
<evidence type="ECO:0000313" key="4">
    <source>
        <dbReference type="EMBL" id="QNB45745.1"/>
    </source>
</evidence>
<dbReference type="OrthoDB" id="9812187at2"/>
<feature type="domain" description="CheC-like protein" evidence="3">
    <location>
        <begin position="109"/>
        <end position="144"/>
    </location>
</feature>
<dbReference type="InterPro" id="IPR028976">
    <property type="entry name" value="CheC-like_sf"/>
</dbReference>
<keyword evidence="5" id="KW-1185">Reference proteome</keyword>
<dbReference type="Proteomes" id="UP000515847">
    <property type="component" value="Chromosome"/>
</dbReference>
<dbReference type="InterPro" id="IPR050992">
    <property type="entry name" value="CheZ_family_phosphatases"/>
</dbReference>
<keyword evidence="2" id="KW-0378">Hydrolase</keyword>
<dbReference type="Pfam" id="PF04509">
    <property type="entry name" value="CheC"/>
    <property type="match status" value="2"/>
</dbReference>
<dbReference type="InterPro" id="IPR007597">
    <property type="entry name" value="CheC"/>
</dbReference>
<evidence type="ECO:0000256" key="2">
    <source>
        <dbReference type="ARBA" id="ARBA00022801"/>
    </source>
</evidence>
<dbReference type="KEGG" id="tfr:BR63_05125"/>
<dbReference type="RefSeq" id="WP_034419737.1">
    <property type="nucleotide sequence ID" value="NZ_CP045798.1"/>
</dbReference>
<reference evidence="4 5" key="1">
    <citation type="journal article" date="2019" name="Front. Microbiol.">
        <title>Thermoanaerosceptrum fracticalcis gen. nov. sp. nov., a Novel Fumarate-Fermenting Microorganism From a Deep Fractured Carbonate Aquifer of the US Great Basin.</title>
        <authorList>
            <person name="Hamilton-Brehm S.D."/>
            <person name="Stewart L.E."/>
            <person name="Zavarin M."/>
            <person name="Caldwell M."/>
            <person name="Lawson P.A."/>
            <person name="Onstott T.C."/>
            <person name="Grzymski J."/>
            <person name="Neveux I."/>
            <person name="Lollar B.S."/>
            <person name="Russell C.E."/>
            <person name="Moser D.P."/>
        </authorList>
    </citation>
    <scope>NUCLEOTIDE SEQUENCE [LARGE SCALE GENOMIC DNA]</scope>
    <source>
        <strain evidence="4 5">DRI-13</strain>
    </source>
</reference>
<dbReference type="GO" id="GO:0006935">
    <property type="term" value="P:chemotaxis"/>
    <property type="evidence" value="ECO:0007669"/>
    <property type="project" value="UniProtKB-KW"/>
</dbReference>
<dbReference type="PANTHER" id="PTHR43693">
    <property type="entry name" value="PROTEIN PHOSPHATASE CHEZ"/>
    <property type="match status" value="1"/>
</dbReference>
<accession>A0A7G6E0Z1</accession>
<protein>
    <submittedName>
        <fullName evidence="4">CheY-P-specific phosphatase CheC</fullName>
    </submittedName>
</protein>
<evidence type="ECO:0000313" key="5">
    <source>
        <dbReference type="Proteomes" id="UP000515847"/>
    </source>
</evidence>
<evidence type="ECO:0000259" key="3">
    <source>
        <dbReference type="Pfam" id="PF04509"/>
    </source>
</evidence>
<proteinExistence type="predicted"/>
<dbReference type="GO" id="GO:0016787">
    <property type="term" value="F:hydrolase activity"/>
    <property type="evidence" value="ECO:0007669"/>
    <property type="project" value="UniProtKB-KW"/>
</dbReference>
<organism evidence="4 5">
    <name type="scientific">Thermanaerosceptrum fracticalcis</name>
    <dbReference type="NCBI Taxonomy" id="1712410"/>
    <lineage>
        <taxon>Bacteria</taxon>
        <taxon>Bacillati</taxon>
        <taxon>Bacillota</taxon>
        <taxon>Clostridia</taxon>
        <taxon>Eubacteriales</taxon>
        <taxon>Peptococcaceae</taxon>
        <taxon>Thermanaerosceptrum</taxon>
    </lineage>
</organism>
<dbReference type="EMBL" id="CP045798">
    <property type="protein sequence ID" value="QNB45745.1"/>
    <property type="molecule type" value="Genomic_DNA"/>
</dbReference>
<feature type="domain" description="CheC-like protein" evidence="3">
    <location>
        <begin position="10"/>
        <end position="46"/>
    </location>
</feature>
<keyword evidence="1" id="KW-0145">Chemotaxis</keyword>
<evidence type="ECO:0000256" key="1">
    <source>
        <dbReference type="ARBA" id="ARBA00022500"/>
    </source>
</evidence>
<dbReference type="PANTHER" id="PTHR43693:SF1">
    <property type="entry name" value="PROTEIN PHOSPHATASE CHEZ"/>
    <property type="match status" value="1"/>
</dbReference>
<sequence>MKDFSELNAIQLDALKEISNIGAGNAATSLSLMLGRKIDMSVPKANIAPFNQIMNYLGGAESEVAGGYMRVDGESPMGILFLIPKDQVYFFIDLIFGQPLGTTQDLNEMHFSALKEIVNILAGSYLNALSAFTQQVYSPSVPALAIDMAGAILGDVLQQIGEFSDYALVIENVFIEQERHINGHFFLLPEPKTLELLLRTLGVL</sequence>
<dbReference type="AlphaFoldDB" id="A0A7G6E0Z1"/>
<dbReference type="CDD" id="cd17909">
    <property type="entry name" value="CheC_ClassI"/>
    <property type="match status" value="1"/>
</dbReference>
<dbReference type="Gene3D" id="3.40.1550.10">
    <property type="entry name" value="CheC-like"/>
    <property type="match status" value="1"/>
</dbReference>
<name>A0A7G6E0Z1_THEFR</name>